<dbReference type="InterPro" id="IPR024872">
    <property type="entry name" value="HEXIM"/>
</dbReference>
<protein>
    <submittedName>
        <fullName evidence="9">Hypp4302 protein</fullName>
    </submittedName>
</protein>
<dbReference type="OrthoDB" id="10161098at2759"/>
<evidence type="ECO:0000256" key="5">
    <source>
        <dbReference type="ARBA" id="ARBA00023054"/>
    </source>
</evidence>
<organism evidence="9 10">
    <name type="scientific">Branchiostoma lanceolatum</name>
    <name type="common">Common lancelet</name>
    <name type="synonym">Amphioxus lanceolatum</name>
    <dbReference type="NCBI Taxonomy" id="7740"/>
    <lineage>
        <taxon>Eukaryota</taxon>
        <taxon>Metazoa</taxon>
        <taxon>Chordata</taxon>
        <taxon>Cephalochordata</taxon>
        <taxon>Leptocardii</taxon>
        <taxon>Amphioxiformes</taxon>
        <taxon>Branchiostomatidae</taxon>
        <taxon>Branchiostoma</taxon>
    </lineage>
</organism>
<evidence type="ECO:0000256" key="4">
    <source>
        <dbReference type="ARBA" id="ARBA00023015"/>
    </source>
</evidence>
<sequence length="169" mass="19537">MCRDNMQSHVRRKRVRRGKKKGSRLAAPRPCVQWKTEGSSPACSANRHRFSQQPCLRPCQTVCAPANTTQFLMDDRFCYSIDSLNSVNSRWPEPYSPTDALNQERIPSPTRNPSHVDYIYQSPDEDARQREAFMVQDFTEVYDSFLCNFSRREFAEELEPLVSVCPPPS</sequence>
<keyword evidence="5" id="KW-0175">Coiled coil</keyword>
<dbReference type="PANTHER" id="PTHR13469">
    <property type="entry name" value="HEXAMETHYLENE BISACETAMIDE INDUCIBLE 1"/>
    <property type="match status" value="1"/>
</dbReference>
<keyword evidence="7" id="KW-0539">Nucleus</keyword>
<evidence type="ECO:0000313" key="10">
    <source>
        <dbReference type="Proteomes" id="UP000838412"/>
    </source>
</evidence>
<keyword evidence="10" id="KW-1185">Reference proteome</keyword>
<name>A0A8K0AA74_BRALA</name>
<evidence type="ECO:0000256" key="7">
    <source>
        <dbReference type="ARBA" id="ARBA00023242"/>
    </source>
</evidence>
<reference evidence="9" key="1">
    <citation type="submission" date="2022-01" db="EMBL/GenBank/DDBJ databases">
        <authorList>
            <person name="Braso-Vives M."/>
        </authorList>
    </citation>
    <scope>NUCLEOTIDE SEQUENCE</scope>
</reference>
<accession>A0A8K0AA74</accession>
<dbReference type="GO" id="GO:0005654">
    <property type="term" value="C:nucleoplasm"/>
    <property type="evidence" value="ECO:0007669"/>
    <property type="project" value="TreeGrafter"/>
</dbReference>
<dbReference type="Proteomes" id="UP000838412">
    <property type="component" value="Chromosome 7"/>
</dbReference>
<dbReference type="GO" id="GO:0097322">
    <property type="term" value="F:7SK snRNA binding"/>
    <property type="evidence" value="ECO:0007669"/>
    <property type="project" value="TreeGrafter"/>
</dbReference>
<dbReference type="AlphaFoldDB" id="A0A8K0AA74"/>
<dbReference type="GO" id="GO:0000122">
    <property type="term" value="P:negative regulation of transcription by RNA polymerase II"/>
    <property type="evidence" value="ECO:0007669"/>
    <property type="project" value="InterPro"/>
</dbReference>
<evidence type="ECO:0000256" key="2">
    <source>
        <dbReference type="ARBA" id="ARBA00008409"/>
    </source>
</evidence>
<keyword evidence="3" id="KW-0678">Repressor</keyword>
<dbReference type="EMBL" id="OV696692">
    <property type="protein sequence ID" value="CAH1270265.1"/>
    <property type="molecule type" value="Genomic_DNA"/>
</dbReference>
<comment type="similarity">
    <text evidence="2">Belongs to the HEXIM family.</text>
</comment>
<evidence type="ECO:0000256" key="1">
    <source>
        <dbReference type="ARBA" id="ARBA00004123"/>
    </source>
</evidence>
<feature type="region of interest" description="Disordered" evidence="8">
    <location>
        <begin position="1"/>
        <end position="29"/>
    </location>
</feature>
<comment type="subcellular location">
    <subcellularLocation>
        <location evidence="1">Nucleus</location>
    </subcellularLocation>
</comment>
<keyword evidence="6" id="KW-0804">Transcription</keyword>
<evidence type="ECO:0000256" key="3">
    <source>
        <dbReference type="ARBA" id="ARBA00022491"/>
    </source>
</evidence>
<dbReference type="GO" id="GO:0004861">
    <property type="term" value="F:cyclin-dependent protein serine/threonine kinase inhibitor activity"/>
    <property type="evidence" value="ECO:0007669"/>
    <property type="project" value="InterPro"/>
</dbReference>
<evidence type="ECO:0000313" key="9">
    <source>
        <dbReference type="EMBL" id="CAH1270265.1"/>
    </source>
</evidence>
<evidence type="ECO:0000256" key="6">
    <source>
        <dbReference type="ARBA" id="ARBA00023163"/>
    </source>
</evidence>
<proteinExistence type="inferred from homology"/>
<dbReference type="GO" id="GO:0005737">
    <property type="term" value="C:cytoplasm"/>
    <property type="evidence" value="ECO:0007669"/>
    <property type="project" value="InterPro"/>
</dbReference>
<gene>
    <name evidence="9" type="primary">Hypp4302</name>
    <name evidence="9" type="ORF">BLAG_LOCUS22602</name>
</gene>
<evidence type="ECO:0000256" key="8">
    <source>
        <dbReference type="SAM" id="MobiDB-lite"/>
    </source>
</evidence>
<feature type="compositionally biased region" description="Basic residues" evidence="8">
    <location>
        <begin position="9"/>
        <end position="23"/>
    </location>
</feature>
<dbReference type="Pfam" id="PF15313">
    <property type="entry name" value="HEXIM"/>
    <property type="match status" value="1"/>
</dbReference>
<dbReference type="PANTHER" id="PTHR13469:SF8">
    <property type="entry name" value="HEXIM P-TEFB COMPLEX SUBUNIT 1"/>
    <property type="match status" value="1"/>
</dbReference>
<keyword evidence="4" id="KW-0805">Transcription regulation</keyword>